<proteinExistence type="predicted"/>
<dbReference type="Gene3D" id="3.40.50.720">
    <property type="entry name" value="NAD(P)-binding Rossmann-like Domain"/>
    <property type="match status" value="1"/>
</dbReference>
<dbReference type="InterPro" id="IPR000683">
    <property type="entry name" value="Gfo/Idh/MocA-like_OxRdtase_N"/>
</dbReference>
<accession>A0A098SAR0</accession>
<dbReference type="EMBL" id="JPOS01000020">
    <property type="protein sequence ID" value="KGE88172.1"/>
    <property type="molecule type" value="Genomic_DNA"/>
</dbReference>
<protein>
    <submittedName>
        <fullName evidence="2">Dehydrogenase</fullName>
    </submittedName>
</protein>
<dbReference type="PROSITE" id="PS51318">
    <property type="entry name" value="TAT"/>
    <property type="match status" value="1"/>
</dbReference>
<sequence length="443" mass="49424">MQNDQPSKMKRRDFVKKTGFAAGGLMMAPSILSAKAYVAGEDTIKVGLIGCGGRGTGAALQAMSVKESVKLVAMADAFQDRLESSYKQLQAEMPNYEIDAARMDVPVEHRFHGFDAYKQVIDLCDVVLIATPPGFRPDHFEAAIKAGKHVFMEKPLAVDGPGVRKVLETAEVAKKKKLNVVVGLQRHYQKKYQKWVDLLHEGAIGDITSSRVYWNSGGVWVRPRKPGQTEMEYQMQNWYYFNWLCGDHINEQHIHNLDVGNWVKQAYPVRASGMGGRQVRTGPEHGEIFDHHTVEYEYADGSFMHSQCRHIKGCPTMVTEAFHGTNGTAPKPGVILTRSGHSILDYNDRKDPNPYQYEHDLLFEAIAKGDYKYEDAENGAKATLTAIMGRMATYSGQVIEWDAALNSDLSLMPEKLAWDANPKVMPLEDGTYPIAVPGETKVL</sequence>
<dbReference type="PANTHER" id="PTHR43818">
    <property type="entry name" value="BCDNA.GH03377"/>
    <property type="match status" value="1"/>
</dbReference>
<dbReference type="OrthoDB" id="127583at2"/>
<dbReference type="InterPro" id="IPR036291">
    <property type="entry name" value="NAD(P)-bd_dom_sf"/>
</dbReference>
<dbReference type="PANTHER" id="PTHR43818:SF5">
    <property type="entry name" value="OXIDOREDUCTASE FAMILY PROTEIN"/>
    <property type="match status" value="1"/>
</dbReference>
<name>A0A098SAR0_9BACT</name>
<evidence type="ECO:0000313" key="2">
    <source>
        <dbReference type="EMBL" id="KGE88172.1"/>
    </source>
</evidence>
<dbReference type="Gene3D" id="3.30.360.10">
    <property type="entry name" value="Dihydrodipicolinate Reductase, domain 2"/>
    <property type="match status" value="1"/>
</dbReference>
<evidence type="ECO:0000259" key="1">
    <source>
        <dbReference type="Pfam" id="PF01408"/>
    </source>
</evidence>
<gene>
    <name evidence="2" type="ORF">IX84_10120</name>
</gene>
<dbReference type="Pfam" id="PF01408">
    <property type="entry name" value="GFO_IDH_MocA"/>
    <property type="match status" value="1"/>
</dbReference>
<reference evidence="2 3" key="1">
    <citation type="journal article" date="2014" name="Int. J. Syst. Evol. Microbiol.">
        <title>Phaeodactylibacter xiamenensis gen. nov., sp. nov., a member of the family Saprospiraceae isolated from the marine alga Phaeodactylum tricornutum.</title>
        <authorList>
            <person name="Chen Z.Jr."/>
            <person name="Lei X."/>
            <person name="Lai Q."/>
            <person name="Li Y."/>
            <person name="Zhang B."/>
            <person name="Zhang J."/>
            <person name="Zhang H."/>
            <person name="Yang L."/>
            <person name="Zheng W."/>
            <person name="Tian Y."/>
            <person name="Yu Z."/>
            <person name="Xu H.Jr."/>
            <person name="Zheng T."/>
        </authorList>
    </citation>
    <scope>NUCLEOTIDE SEQUENCE [LARGE SCALE GENOMIC DNA]</scope>
    <source>
        <strain evidence="2 3">KD52</strain>
    </source>
</reference>
<feature type="domain" description="Gfo/Idh/MocA-like oxidoreductase N-terminal" evidence="1">
    <location>
        <begin position="44"/>
        <end position="182"/>
    </location>
</feature>
<dbReference type="InterPro" id="IPR006311">
    <property type="entry name" value="TAT_signal"/>
</dbReference>
<organism evidence="2 3">
    <name type="scientific">Phaeodactylibacter xiamenensis</name>
    <dbReference type="NCBI Taxonomy" id="1524460"/>
    <lineage>
        <taxon>Bacteria</taxon>
        <taxon>Pseudomonadati</taxon>
        <taxon>Bacteroidota</taxon>
        <taxon>Saprospiria</taxon>
        <taxon>Saprospirales</taxon>
        <taxon>Haliscomenobacteraceae</taxon>
        <taxon>Phaeodactylibacter</taxon>
    </lineage>
</organism>
<comment type="caution">
    <text evidence="2">The sequence shown here is derived from an EMBL/GenBank/DDBJ whole genome shotgun (WGS) entry which is preliminary data.</text>
</comment>
<dbReference type="InterPro" id="IPR050463">
    <property type="entry name" value="Gfo/Idh/MocA_oxidrdct_glycsds"/>
</dbReference>
<dbReference type="SUPFAM" id="SSF51735">
    <property type="entry name" value="NAD(P)-binding Rossmann-fold domains"/>
    <property type="match status" value="1"/>
</dbReference>
<keyword evidence="3" id="KW-1185">Reference proteome</keyword>
<dbReference type="Proteomes" id="UP000029736">
    <property type="component" value="Unassembled WGS sequence"/>
</dbReference>
<evidence type="ECO:0000313" key="3">
    <source>
        <dbReference type="Proteomes" id="UP000029736"/>
    </source>
</evidence>
<dbReference type="AlphaFoldDB" id="A0A098SAR0"/>
<dbReference type="GO" id="GO:0000166">
    <property type="term" value="F:nucleotide binding"/>
    <property type="evidence" value="ECO:0007669"/>
    <property type="project" value="InterPro"/>
</dbReference>
<dbReference type="SUPFAM" id="SSF55347">
    <property type="entry name" value="Glyceraldehyde-3-phosphate dehydrogenase-like, C-terminal domain"/>
    <property type="match status" value="1"/>
</dbReference>
<dbReference type="STRING" id="1524460.IX84_10120"/>
<dbReference type="RefSeq" id="WP_044219429.1">
    <property type="nucleotide sequence ID" value="NZ_JBKAGJ010000007.1"/>
</dbReference>